<keyword evidence="6" id="KW-1185">Reference proteome</keyword>
<dbReference type="CDD" id="cd02961">
    <property type="entry name" value="PDI_a_family"/>
    <property type="match status" value="1"/>
</dbReference>
<dbReference type="GO" id="GO:0051787">
    <property type="term" value="F:misfolded protein binding"/>
    <property type="evidence" value="ECO:0007669"/>
    <property type="project" value="TreeGrafter"/>
</dbReference>
<protein>
    <recommendedName>
        <fullName evidence="1">DnaJ homolog subfamily C member 10</fullName>
    </recommendedName>
</protein>
<dbReference type="Pfam" id="PF00085">
    <property type="entry name" value="Thioredoxin"/>
    <property type="match status" value="1"/>
</dbReference>
<evidence type="ECO:0000256" key="1">
    <source>
        <dbReference type="ARBA" id="ARBA00020920"/>
    </source>
</evidence>
<dbReference type="Pfam" id="PF00226">
    <property type="entry name" value="DnaJ"/>
    <property type="match status" value="1"/>
</dbReference>
<organism evidence="5 6">
    <name type="scientific">Manduca sexta</name>
    <name type="common">Tobacco hawkmoth</name>
    <name type="synonym">Tobacco hornworm</name>
    <dbReference type="NCBI Taxonomy" id="7130"/>
    <lineage>
        <taxon>Eukaryota</taxon>
        <taxon>Metazoa</taxon>
        <taxon>Ecdysozoa</taxon>
        <taxon>Arthropoda</taxon>
        <taxon>Hexapoda</taxon>
        <taxon>Insecta</taxon>
        <taxon>Pterygota</taxon>
        <taxon>Neoptera</taxon>
        <taxon>Endopterygota</taxon>
        <taxon>Lepidoptera</taxon>
        <taxon>Glossata</taxon>
        <taxon>Ditrysia</taxon>
        <taxon>Bombycoidea</taxon>
        <taxon>Sphingidae</taxon>
        <taxon>Sphinginae</taxon>
        <taxon>Sphingini</taxon>
        <taxon>Manduca</taxon>
    </lineage>
</organism>
<dbReference type="GO" id="GO:0015035">
    <property type="term" value="F:protein-disulfide reductase activity"/>
    <property type="evidence" value="ECO:0007669"/>
    <property type="project" value="TreeGrafter"/>
</dbReference>
<proteinExistence type="predicted"/>
<dbReference type="GO" id="GO:0016671">
    <property type="term" value="F:oxidoreductase activity, acting on a sulfur group of donors, disulfide as acceptor"/>
    <property type="evidence" value="ECO:0007669"/>
    <property type="project" value="TreeGrafter"/>
</dbReference>
<keyword evidence="2" id="KW-0732">Signal</keyword>
<dbReference type="GO" id="GO:0036498">
    <property type="term" value="P:IRE1-mediated unfolded protein response"/>
    <property type="evidence" value="ECO:0007669"/>
    <property type="project" value="TreeGrafter"/>
</dbReference>
<evidence type="ECO:0000259" key="3">
    <source>
        <dbReference type="PROSITE" id="PS50076"/>
    </source>
</evidence>
<reference evidence="5" key="2">
    <citation type="submission" date="2020-12" db="EMBL/GenBank/DDBJ databases">
        <authorList>
            <person name="Kanost M."/>
        </authorList>
    </citation>
    <scope>NUCLEOTIDE SEQUENCE</scope>
</reference>
<reference evidence="5" key="1">
    <citation type="journal article" date="2016" name="Insect Biochem. Mol. Biol.">
        <title>Multifaceted biological insights from a draft genome sequence of the tobacco hornworm moth, Manduca sexta.</title>
        <authorList>
            <person name="Kanost M.R."/>
            <person name="Arrese E.L."/>
            <person name="Cao X."/>
            <person name="Chen Y.R."/>
            <person name="Chellapilla S."/>
            <person name="Goldsmith M.R."/>
            <person name="Grosse-Wilde E."/>
            <person name="Heckel D.G."/>
            <person name="Herndon N."/>
            <person name="Jiang H."/>
            <person name="Papanicolaou A."/>
            <person name="Qu J."/>
            <person name="Soulages J.L."/>
            <person name="Vogel H."/>
            <person name="Walters J."/>
            <person name="Waterhouse R.M."/>
            <person name="Ahn S.J."/>
            <person name="Almeida F.C."/>
            <person name="An C."/>
            <person name="Aqrawi P."/>
            <person name="Bretschneider A."/>
            <person name="Bryant W.B."/>
            <person name="Bucks S."/>
            <person name="Chao H."/>
            <person name="Chevignon G."/>
            <person name="Christen J.M."/>
            <person name="Clarke D.F."/>
            <person name="Dittmer N.T."/>
            <person name="Ferguson L.C.F."/>
            <person name="Garavelou S."/>
            <person name="Gordon K.H.J."/>
            <person name="Gunaratna R.T."/>
            <person name="Han Y."/>
            <person name="Hauser F."/>
            <person name="He Y."/>
            <person name="Heidel-Fischer H."/>
            <person name="Hirsh A."/>
            <person name="Hu Y."/>
            <person name="Jiang H."/>
            <person name="Kalra D."/>
            <person name="Klinner C."/>
            <person name="Konig C."/>
            <person name="Kovar C."/>
            <person name="Kroll A.R."/>
            <person name="Kuwar S.S."/>
            <person name="Lee S.L."/>
            <person name="Lehman R."/>
            <person name="Li K."/>
            <person name="Li Z."/>
            <person name="Liang H."/>
            <person name="Lovelace S."/>
            <person name="Lu Z."/>
            <person name="Mansfield J.H."/>
            <person name="McCulloch K.J."/>
            <person name="Mathew T."/>
            <person name="Morton B."/>
            <person name="Muzny D.M."/>
            <person name="Neunemann D."/>
            <person name="Ongeri F."/>
            <person name="Pauchet Y."/>
            <person name="Pu L.L."/>
            <person name="Pyrousis I."/>
            <person name="Rao X.J."/>
            <person name="Redding A."/>
            <person name="Roesel C."/>
            <person name="Sanchez-Gracia A."/>
            <person name="Schaack S."/>
            <person name="Shukla A."/>
            <person name="Tetreau G."/>
            <person name="Wang Y."/>
            <person name="Xiong G.H."/>
            <person name="Traut W."/>
            <person name="Walsh T.K."/>
            <person name="Worley K.C."/>
            <person name="Wu D."/>
            <person name="Wu W."/>
            <person name="Wu Y.Q."/>
            <person name="Zhang X."/>
            <person name="Zou Z."/>
            <person name="Zucker H."/>
            <person name="Briscoe A.D."/>
            <person name="Burmester T."/>
            <person name="Clem R.J."/>
            <person name="Feyereisen R."/>
            <person name="Grimmelikhuijzen C.J.P."/>
            <person name="Hamodrakas S.J."/>
            <person name="Hansson B.S."/>
            <person name="Huguet E."/>
            <person name="Jermiin L.S."/>
            <person name="Lan Q."/>
            <person name="Lehman H.K."/>
            <person name="Lorenzen M."/>
            <person name="Merzendorfer H."/>
            <person name="Michalopoulos I."/>
            <person name="Morton D.B."/>
            <person name="Muthukrishnan S."/>
            <person name="Oakeshott J.G."/>
            <person name="Palmer W."/>
            <person name="Park Y."/>
            <person name="Passarelli A.L."/>
            <person name="Rozas J."/>
            <person name="Schwartz L.M."/>
            <person name="Smith W."/>
            <person name="Southgate A."/>
            <person name="Vilcinskas A."/>
            <person name="Vogt R."/>
            <person name="Wang P."/>
            <person name="Werren J."/>
            <person name="Yu X.Q."/>
            <person name="Zhou J.J."/>
            <person name="Brown S.J."/>
            <person name="Scherer S.E."/>
            <person name="Richards S."/>
            <person name="Blissard G.W."/>
        </authorList>
    </citation>
    <scope>NUCLEOTIDE SEQUENCE</scope>
</reference>
<accession>A0A922CYE0</accession>
<evidence type="ECO:0000313" key="6">
    <source>
        <dbReference type="Proteomes" id="UP000791440"/>
    </source>
</evidence>
<dbReference type="InterPro" id="IPR001623">
    <property type="entry name" value="DnaJ_domain"/>
</dbReference>
<name>A0A922CYE0_MANSE</name>
<dbReference type="PANTHER" id="PTHR44340:SF1">
    <property type="entry name" value="DNAJ HOMOLOG SUBFAMILY C MEMBER 10"/>
    <property type="match status" value="1"/>
</dbReference>
<evidence type="ECO:0000256" key="2">
    <source>
        <dbReference type="SAM" id="SignalP"/>
    </source>
</evidence>
<feature type="domain" description="Thioredoxin" evidence="4">
    <location>
        <begin position="81"/>
        <end position="222"/>
    </location>
</feature>
<evidence type="ECO:0000259" key="4">
    <source>
        <dbReference type="PROSITE" id="PS51352"/>
    </source>
</evidence>
<dbReference type="InterPro" id="IPR013766">
    <property type="entry name" value="Thioredoxin_domain"/>
</dbReference>
<dbReference type="GO" id="GO:0005788">
    <property type="term" value="C:endoplasmic reticulum lumen"/>
    <property type="evidence" value="ECO:0007669"/>
    <property type="project" value="TreeGrafter"/>
</dbReference>
<dbReference type="Proteomes" id="UP000791440">
    <property type="component" value="Unassembled WGS sequence"/>
</dbReference>
<feature type="domain" description="J" evidence="3">
    <location>
        <begin position="21"/>
        <end position="85"/>
    </location>
</feature>
<dbReference type="PANTHER" id="PTHR44340">
    <property type="entry name" value="DNAJ HOMOLOG SUBFAMILY C MEMBER 10"/>
    <property type="match status" value="1"/>
</dbReference>
<dbReference type="PROSITE" id="PS51352">
    <property type="entry name" value="THIOREDOXIN_2"/>
    <property type="match status" value="1"/>
</dbReference>
<dbReference type="PROSITE" id="PS00194">
    <property type="entry name" value="THIOREDOXIN_1"/>
    <property type="match status" value="1"/>
</dbReference>
<feature type="signal peptide" evidence="2">
    <location>
        <begin position="1"/>
        <end position="17"/>
    </location>
</feature>
<dbReference type="SMART" id="SM00271">
    <property type="entry name" value="DnaJ"/>
    <property type="match status" value="1"/>
</dbReference>
<dbReference type="EMBL" id="JH668956">
    <property type="protein sequence ID" value="KAG6463204.1"/>
    <property type="molecule type" value="Genomic_DNA"/>
</dbReference>
<dbReference type="CDD" id="cd06257">
    <property type="entry name" value="DnaJ"/>
    <property type="match status" value="1"/>
</dbReference>
<sequence length="575" mass="66116">MFKAIAVVFLLIGAVNLTDVTFYEILGVSKQASTQEIRQAYKKLAIKYHPDKNPGEAEQEKFLRITEAYETLKDPEKRRNYDIYGSYPSYSKKYDYKSQSEYDNLYYNGLYHNDPFVDTLSGASFYNYLNEGFYFINFYSPFCPPCQNVADHWKKLAEMYKGIIKIAAVNCKYHNSFCYNSMRIGSYPSLLFYPNGRNGNFIYYRGDRTLEALDQFIMSYIKSKIHVPTVTQLRNTDKPFAYVLGNNRVERNALIRIAYHLDGIVTVAVVEIDNLREKLTNNEYTTVVFKHKSITKEIESMDEKIIVKEIVDALPGIDKIDPEKLKDIRNQLRRGSKTPWVLYFSAKGHDKLELHQMKNAFPDVMFGEVDCEQWSELCLSLQAIAPAWGALKRGGAYQLAHTSPRRFITTDIHAISLHTLSASDLNKILDGVMGLWVLLVVPYKLSWEQLADPFTRASLHYNGDGINFGIMTCTLDTDKYCRQVAHSEPTILVQNGTKQNIYKGQVEEKKLLEYIRMLRNSVDLELDEEKVLEILDPSGREHSWLVAFLPANCGAFCDELMHELMLAADKVRSVI</sequence>
<dbReference type="AlphaFoldDB" id="A0A922CYE0"/>
<feature type="chain" id="PRO_5037656651" description="DnaJ homolog subfamily C member 10" evidence="2">
    <location>
        <begin position="18"/>
        <end position="575"/>
    </location>
</feature>
<dbReference type="InterPro" id="IPR017937">
    <property type="entry name" value="Thioredoxin_CS"/>
</dbReference>
<gene>
    <name evidence="5" type="ORF">O3G_MSEX013736</name>
</gene>
<comment type="caution">
    <text evidence="5">The sequence shown here is derived from an EMBL/GenBank/DDBJ whole genome shotgun (WGS) entry which is preliminary data.</text>
</comment>
<dbReference type="PROSITE" id="PS50076">
    <property type="entry name" value="DNAJ_2"/>
    <property type="match status" value="1"/>
</dbReference>
<evidence type="ECO:0000313" key="5">
    <source>
        <dbReference type="EMBL" id="KAG6463204.1"/>
    </source>
</evidence>
<dbReference type="InterPro" id="IPR052460">
    <property type="entry name" value="ER_disulfide_reductase"/>
</dbReference>